<sequence>MHHAGDAVGLSKVFEQLEILKQQQSTEQQLLEILKEQQQQLQSGQQQQQVFEQLEILKQQLQSGQQQQLTEQQLLLQLLTEQQQNYQGLILDLFHPTSSIASSKELKRYRDGAFVFYYGSSSFAAYTCMVTGMECSARELVAGHIYRQQWPKSLLAKVGVTLHDPSNIIIMQSQLEKAFDKWQWIVLPDGPDDYKVHVLCPPFLEDPMQQYISGNAGKGMQWQDIHGGNLKLPGLARPSRRLCGFHAALAIQNAEVQGWVPRGSVVLPDTSWDSPTCDKQLMQQFLNSLGFRVWLYVCGARRLQMSETAEDDSDAG</sequence>
<reference evidence="3 4" key="1">
    <citation type="submission" date="2016-10" db="EMBL/GenBank/DDBJ databases">
        <authorList>
            <person name="Cai Z."/>
        </authorList>
    </citation>
    <scope>NUCLEOTIDE SEQUENCE [LARGE SCALE GENOMIC DNA]</scope>
</reference>
<protein>
    <recommendedName>
        <fullName evidence="2">HNH nuclease domain-containing protein</fullName>
    </recommendedName>
</protein>
<evidence type="ECO:0000313" key="3">
    <source>
        <dbReference type="EMBL" id="SZX65012.1"/>
    </source>
</evidence>
<dbReference type="AlphaFoldDB" id="A0A383VJU1"/>
<dbReference type="Pfam" id="PF13391">
    <property type="entry name" value="HNH_2"/>
    <property type="match status" value="1"/>
</dbReference>
<dbReference type="InterPro" id="IPR003615">
    <property type="entry name" value="HNH_nuc"/>
</dbReference>
<dbReference type="Proteomes" id="UP000256970">
    <property type="component" value="Unassembled WGS sequence"/>
</dbReference>
<evidence type="ECO:0000313" key="4">
    <source>
        <dbReference type="Proteomes" id="UP000256970"/>
    </source>
</evidence>
<accession>A0A383VJU1</accession>
<organism evidence="3 4">
    <name type="scientific">Tetradesmus obliquus</name>
    <name type="common">Green alga</name>
    <name type="synonym">Acutodesmus obliquus</name>
    <dbReference type="NCBI Taxonomy" id="3088"/>
    <lineage>
        <taxon>Eukaryota</taxon>
        <taxon>Viridiplantae</taxon>
        <taxon>Chlorophyta</taxon>
        <taxon>core chlorophytes</taxon>
        <taxon>Chlorophyceae</taxon>
        <taxon>CS clade</taxon>
        <taxon>Sphaeropleales</taxon>
        <taxon>Scenedesmaceae</taxon>
        <taxon>Tetradesmus</taxon>
    </lineage>
</organism>
<dbReference type="STRING" id="3088.A0A383VJU1"/>
<gene>
    <name evidence="3" type="ORF">BQ4739_LOCUS5481</name>
</gene>
<proteinExistence type="predicted"/>
<keyword evidence="1" id="KW-0175">Coiled coil</keyword>
<evidence type="ECO:0000256" key="1">
    <source>
        <dbReference type="SAM" id="Coils"/>
    </source>
</evidence>
<evidence type="ECO:0000259" key="2">
    <source>
        <dbReference type="Pfam" id="PF13391"/>
    </source>
</evidence>
<keyword evidence="4" id="KW-1185">Reference proteome</keyword>
<feature type="coiled-coil region" evidence="1">
    <location>
        <begin position="17"/>
        <end position="47"/>
    </location>
</feature>
<dbReference type="EMBL" id="FNXT01000532">
    <property type="protein sequence ID" value="SZX65012.1"/>
    <property type="molecule type" value="Genomic_DNA"/>
</dbReference>
<feature type="domain" description="HNH nuclease" evidence="2">
    <location>
        <begin position="128"/>
        <end position="186"/>
    </location>
</feature>
<name>A0A383VJU1_TETOB</name>